<feature type="compositionally biased region" description="Polar residues" evidence="1">
    <location>
        <begin position="107"/>
        <end position="122"/>
    </location>
</feature>
<dbReference type="Pfam" id="PF20263">
    <property type="entry name" value="LYRM2-like"/>
    <property type="match status" value="1"/>
</dbReference>
<dbReference type="AlphaFoldDB" id="A0A1Y2EFY4"/>
<feature type="compositionally biased region" description="Basic and acidic residues" evidence="1">
    <location>
        <begin position="123"/>
        <end position="132"/>
    </location>
</feature>
<feature type="non-terminal residue" evidence="3">
    <location>
        <position position="362"/>
    </location>
</feature>
<dbReference type="EMBL" id="MCFJ01000002">
    <property type="protein sequence ID" value="ORY70479.1"/>
    <property type="molecule type" value="Genomic_DNA"/>
</dbReference>
<evidence type="ECO:0000259" key="2">
    <source>
        <dbReference type="Pfam" id="PF20263"/>
    </source>
</evidence>
<gene>
    <name evidence="3" type="ORF">BCR38DRAFT_328267</name>
</gene>
<proteinExistence type="predicted"/>
<keyword evidence="4" id="KW-1185">Reference proteome</keyword>
<organism evidence="3 4">
    <name type="scientific">Pseudomassariella vexata</name>
    <dbReference type="NCBI Taxonomy" id="1141098"/>
    <lineage>
        <taxon>Eukaryota</taxon>
        <taxon>Fungi</taxon>
        <taxon>Dikarya</taxon>
        <taxon>Ascomycota</taxon>
        <taxon>Pezizomycotina</taxon>
        <taxon>Sordariomycetes</taxon>
        <taxon>Xylariomycetidae</taxon>
        <taxon>Amphisphaeriales</taxon>
        <taxon>Pseudomassariaceae</taxon>
        <taxon>Pseudomassariella</taxon>
    </lineage>
</organism>
<dbReference type="InParanoid" id="A0A1Y2EFY4"/>
<protein>
    <recommendedName>
        <fullName evidence="2">LYR motif-containing protein Cup1-like N-terminal domain-containing protein</fullName>
    </recommendedName>
</protein>
<feature type="non-terminal residue" evidence="3">
    <location>
        <position position="1"/>
    </location>
</feature>
<dbReference type="CDD" id="cd20273">
    <property type="entry name" value="Complex1_LYR_unchar"/>
    <property type="match status" value="1"/>
</dbReference>
<dbReference type="InterPro" id="IPR046896">
    <property type="entry name" value="Cup1-like_N"/>
</dbReference>
<evidence type="ECO:0000313" key="4">
    <source>
        <dbReference type="Proteomes" id="UP000193689"/>
    </source>
</evidence>
<dbReference type="OrthoDB" id="5521299at2759"/>
<feature type="domain" description="LYR motif-containing protein Cup1-like N-terminal" evidence="2">
    <location>
        <begin position="13"/>
        <end position="94"/>
    </location>
</feature>
<reference evidence="3 4" key="1">
    <citation type="submission" date="2016-07" db="EMBL/GenBank/DDBJ databases">
        <title>Pervasive Adenine N6-methylation of Active Genes in Fungi.</title>
        <authorList>
            <consortium name="DOE Joint Genome Institute"/>
            <person name="Mondo S.J."/>
            <person name="Dannebaum R.O."/>
            <person name="Kuo R.C."/>
            <person name="Labutti K."/>
            <person name="Haridas S."/>
            <person name="Kuo A."/>
            <person name="Salamov A."/>
            <person name="Ahrendt S.R."/>
            <person name="Lipzen A."/>
            <person name="Sullivan W."/>
            <person name="Andreopoulos W.B."/>
            <person name="Clum A."/>
            <person name="Lindquist E."/>
            <person name="Daum C."/>
            <person name="Ramamoorthy G.K."/>
            <person name="Gryganskyi A."/>
            <person name="Culley D."/>
            <person name="Magnuson J.K."/>
            <person name="James T.Y."/>
            <person name="O'Malley M.A."/>
            <person name="Stajich J.E."/>
            <person name="Spatafora J.W."/>
            <person name="Visel A."/>
            <person name="Grigoriev I.V."/>
        </authorList>
    </citation>
    <scope>NUCLEOTIDE SEQUENCE [LARGE SCALE GENOMIC DNA]</scope>
    <source>
        <strain evidence="3 4">CBS 129021</strain>
    </source>
</reference>
<feature type="region of interest" description="Disordered" evidence="1">
    <location>
        <begin position="107"/>
        <end position="132"/>
    </location>
</feature>
<evidence type="ECO:0000313" key="3">
    <source>
        <dbReference type="EMBL" id="ORY70479.1"/>
    </source>
</evidence>
<evidence type="ECO:0000256" key="1">
    <source>
        <dbReference type="SAM" id="MobiDB-lite"/>
    </source>
</evidence>
<sequence length="362" mass="41821">PLRIPHPDAPLHLYRHLLREATYVSPICRPWTTDRIKARFRNPRSRFVKEPKGDIKKAHKALRFLRAANAGHVERMVMLCYLATGRHGKRRRELSASYLAKEPPVDSSSLEELTTSRNVTSDKQSRRLKGTEKRFSHPDWLDNWSTDKMKALAESQYANQQNDWPHQMRRLFDPRKHLPTENCWGQPFNPKLARRKLAKHYVQLLKSLIPPLPQGEWDQLKQLTLGEAEASMFDIPSRRPVATPMSSPNGSSKPDDGKNTLLDRHWDWARYATRSIRHIEVGNSRNKRVLSGGVDENPRGQGHPIGVRAFKPRSLRRNIYGKVWLASPTMKKRPNGTWNITWGNVSPKFTQPSKNDLSFFKG</sequence>
<accession>A0A1Y2EFY4</accession>
<feature type="region of interest" description="Disordered" evidence="1">
    <location>
        <begin position="238"/>
        <end position="258"/>
    </location>
</feature>
<dbReference type="GeneID" id="63771049"/>
<name>A0A1Y2EFY4_9PEZI</name>
<comment type="caution">
    <text evidence="3">The sequence shown here is derived from an EMBL/GenBank/DDBJ whole genome shotgun (WGS) entry which is preliminary data.</text>
</comment>
<dbReference type="Proteomes" id="UP000193689">
    <property type="component" value="Unassembled WGS sequence"/>
</dbReference>
<dbReference type="RefSeq" id="XP_040720429.1">
    <property type="nucleotide sequence ID" value="XM_040854837.1"/>
</dbReference>